<evidence type="ECO:0000313" key="3">
    <source>
        <dbReference type="Proteomes" id="UP001321760"/>
    </source>
</evidence>
<organism evidence="2 3">
    <name type="scientific">Podospora aff. communis PSN243</name>
    <dbReference type="NCBI Taxonomy" id="3040156"/>
    <lineage>
        <taxon>Eukaryota</taxon>
        <taxon>Fungi</taxon>
        <taxon>Dikarya</taxon>
        <taxon>Ascomycota</taxon>
        <taxon>Pezizomycotina</taxon>
        <taxon>Sordariomycetes</taxon>
        <taxon>Sordariomycetidae</taxon>
        <taxon>Sordariales</taxon>
        <taxon>Podosporaceae</taxon>
        <taxon>Podospora</taxon>
    </lineage>
</organism>
<reference evidence="2" key="2">
    <citation type="submission" date="2023-05" db="EMBL/GenBank/DDBJ databases">
        <authorList>
            <consortium name="Lawrence Berkeley National Laboratory"/>
            <person name="Steindorff A."/>
            <person name="Hensen N."/>
            <person name="Bonometti L."/>
            <person name="Westerberg I."/>
            <person name="Brannstrom I.O."/>
            <person name="Guillou S."/>
            <person name="Cros-Aarteil S."/>
            <person name="Calhoun S."/>
            <person name="Haridas S."/>
            <person name="Kuo A."/>
            <person name="Mondo S."/>
            <person name="Pangilinan J."/>
            <person name="Riley R."/>
            <person name="Labutti K."/>
            <person name="Andreopoulos B."/>
            <person name="Lipzen A."/>
            <person name="Chen C."/>
            <person name="Yanf M."/>
            <person name="Daum C."/>
            <person name="Ng V."/>
            <person name="Clum A."/>
            <person name="Ohm R."/>
            <person name="Martin F."/>
            <person name="Silar P."/>
            <person name="Natvig D."/>
            <person name="Lalanne C."/>
            <person name="Gautier V."/>
            <person name="Ament-Velasquez S.L."/>
            <person name="Kruys A."/>
            <person name="Hutchinson M.I."/>
            <person name="Powell A.J."/>
            <person name="Barry K."/>
            <person name="Miller A.N."/>
            <person name="Grigoriev I.V."/>
            <person name="Debuchy R."/>
            <person name="Gladieux P."/>
            <person name="Thoren M.H."/>
            <person name="Johannesson H."/>
        </authorList>
    </citation>
    <scope>NUCLEOTIDE SEQUENCE</scope>
    <source>
        <strain evidence="2">PSN243</strain>
    </source>
</reference>
<feature type="region of interest" description="Disordered" evidence="1">
    <location>
        <begin position="235"/>
        <end position="307"/>
    </location>
</feature>
<accession>A0AAV9GD60</accession>
<proteinExistence type="predicted"/>
<dbReference type="Proteomes" id="UP001321760">
    <property type="component" value="Unassembled WGS sequence"/>
</dbReference>
<feature type="region of interest" description="Disordered" evidence="1">
    <location>
        <begin position="325"/>
        <end position="349"/>
    </location>
</feature>
<protein>
    <submittedName>
        <fullName evidence="2">Uncharacterized protein</fullName>
    </submittedName>
</protein>
<feature type="compositionally biased region" description="Basic and acidic residues" evidence="1">
    <location>
        <begin position="288"/>
        <end position="298"/>
    </location>
</feature>
<dbReference type="AlphaFoldDB" id="A0AAV9GD60"/>
<evidence type="ECO:0000313" key="2">
    <source>
        <dbReference type="EMBL" id="KAK4446378.1"/>
    </source>
</evidence>
<name>A0AAV9GD60_9PEZI</name>
<comment type="caution">
    <text evidence="2">The sequence shown here is derived from an EMBL/GenBank/DDBJ whole genome shotgun (WGS) entry which is preliminary data.</text>
</comment>
<reference evidence="2" key="1">
    <citation type="journal article" date="2023" name="Mol. Phylogenet. Evol.">
        <title>Genome-scale phylogeny and comparative genomics of the fungal order Sordariales.</title>
        <authorList>
            <person name="Hensen N."/>
            <person name="Bonometti L."/>
            <person name="Westerberg I."/>
            <person name="Brannstrom I.O."/>
            <person name="Guillou S."/>
            <person name="Cros-Aarteil S."/>
            <person name="Calhoun S."/>
            <person name="Haridas S."/>
            <person name="Kuo A."/>
            <person name="Mondo S."/>
            <person name="Pangilinan J."/>
            <person name="Riley R."/>
            <person name="LaButti K."/>
            <person name="Andreopoulos B."/>
            <person name="Lipzen A."/>
            <person name="Chen C."/>
            <person name="Yan M."/>
            <person name="Daum C."/>
            <person name="Ng V."/>
            <person name="Clum A."/>
            <person name="Steindorff A."/>
            <person name="Ohm R.A."/>
            <person name="Martin F."/>
            <person name="Silar P."/>
            <person name="Natvig D.O."/>
            <person name="Lalanne C."/>
            <person name="Gautier V."/>
            <person name="Ament-Velasquez S.L."/>
            <person name="Kruys A."/>
            <person name="Hutchinson M.I."/>
            <person name="Powell A.J."/>
            <person name="Barry K."/>
            <person name="Miller A.N."/>
            <person name="Grigoriev I.V."/>
            <person name="Debuchy R."/>
            <person name="Gladieux P."/>
            <person name="Hiltunen Thoren M."/>
            <person name="Johannesson H."/>
        </authorList>
    </citation>
    <scope>NUCLEOTIDE SEQUENCE</scope>
    <source>
        <strain evidence="2">PSN243</strain>
    </source>
</reference>
<feature type="compositionally biased region" description="Polar residues" evidence="1">
    <location>
        <begin position="255"/>
        <end position="268"/>
    </location>
</feature>
<keyword evidence="3" id="KW-1185">Reference proteome</keyword>
<evidence type="ECO:0000256" key="1">
    <source>
        <dbReference type="SAM" id="MobiDB-lite"/>
    </source>
</evidence>
<sequence>MCPFSVLLRHLTPLSRASCKSQARTTVADFTSGPSGGYSWMAESSLLLGTVLLVNTFFHLHHTARADGLPFVEQLSPSRWPTVFFNKSKLGISPLAAMQNIKKEIVPQCAASNDKRVMKVRNKIRDKRRIPMDDFLDLLDCYQDFTHMPRQFRDDLFAWMAEFRDEVVGWRPGMLRRSELPHFFNNQAKNIPDFSGHVEVARFLLRAGEGAVFGQHGAAPAVESGDVLEPIIITDDSDNDYYTGPNPPKRRRTEQQTTHPSHLPSPQASPAAVLSPSVDAWSGLSHVPRRDSSPRVDDPASATTEPRLSLSLAPFHIPGHYKFRRSSRSDTIPILPGASEPVQPNPRAE</sequence>
<gene>
    <name evidence="2" type="ORF">QBC34DRAFT_428196</name>
</gene>
<dbReference type="EMBL" id="MU865957">
    <property type="protein sequence ID" value="KAK4446378.1"/>
    <property type="molecule type" value="Genomic_DNA"/>
</dbReference>